<dbReference type="AlphaFoldDB" id="A0A9P5X1G0"/>
<gene>
    <name evidence="1" type="ORF">P691DRAFT_790798</name>
</gene>
<dbReference type="Proteomes" id="UP000807342">
    <property type="component" value="Unassembled WGS sequence"/>
</dbReference>
<reference evidence="1" key="1">
    <citation type="submission" date="2020-11" db="EMBL/GenBank/DDBJ databases">
        <authorList>
            <consortium name="DOE Joint Genome Institute"/>
            <person name="Ahrendt S."/>
            <person name="Riley R."/>
            <person name="Andreopoulos W."/>
            <person name="Labutti K."/>
            <person name="Pangilinan J."/>
            <person name="Ruiz-Duenas F.J."/>
            <person name="Barrasa J.M."/>
            <person name="Sanchez-Garcia M."/>
            <person name="Camarero S."/>
            <person name="Miyauchi S."/>
            <person name="Serrano A."/>
            <person name="Linde D."/>
            <person name="Babiker R."/>
            <person name="Drula E."/>
            <person name="Ayuso-Fernandez I."/>
            <person name="Pacheco R."/>
            <person name="Padilla G."/>
            <person name="Ferreira P."/>
            <person name="Barriuso J."/>
            <person name="Kellner H."/>
            <person name="Castanera R."/>
            <person name="Alfaro M."/>
            <person name="Ramirez L."/>
            <person name="Pisabarro A.G."/>
            <person name="Kuo A."/>
            <person name="Tritt A."/>
            <person name="Lipzen A."/>
            <person name="He G."/>
            <person name="Yan M."/>
            <person name="Ng V."/>
            <person name="Cullen D."/>
            <person name="Martin F."/>
            <person name="Rosso M.-N."/>
            <person name="Henrissat B."/>
            <person name="Hibbett D."/>
            <person name="Martinez A.T."/>
            <person name="Grigoriev I.V."/>
        </authorList>
    </citation>
    <scope>NUCLEOTIDE SEQUENCE</scope>
    <source>
        <strain evidence="1">MF-IS2</strain>
    </source>
</reference>
<accession>A0A9P5X1G0</accession>
<organism evidence="1 2">
    <name type="scientific">Macrolepiota fuliginosa MF-IS2</name>
    <dbReference type="NCBI Taxonomy" id="1400762"/>
    <lineage>
        <taxon>Eukaryota</taxon>
        <taxon>Fungi</taxon>
        <taxon>Dikarya</taxon>
        <taxon>Basidiomycota</taxon>
        <taxon>Agaricomycotina</taxon>
        <taxon>Agaricomycetes</taxon>
        <taxon>Agaricomycetidae</taxon>
        <taxon>Agaricales</taxon>
        <taxon>Agaricineae</taxon>
        <taxon>Agaricaceae</taxon>
        <taxon>Macrolepiota</taxon>
    </lineage>
</organism>
<proteinExistence type="predicted"/>
<protein>
    <submittedName>
        <fullName evidence="1">Uncharacterized protein</fullName>
    </submittedName>
</protein>
<sequence length="221" mass="24843">MALTNSRNPHPRNAVKDTQQHWSYFLPNMNNYYRPAFPADQYLRRENVVWPWAVAVAVEKHLRRPKGAEERGKGGVGVEDEKRLEDVEALIVAGFMDHIYCSGLYDHAPQEVDAANSGDQPIFQRFEFGWLLNSTCAEGGLNVSACGSVDAETWTGRVPRQVEVREGGGSGVWLRPMARFTLGLLVMLMDADQSRLGERKRERCSRQLIGAVPLQGLRNMS</sequence>
<evidence type="ECO:0000313" key="2">
    <source>
        <dbReference type="Proteomes" id="UP000807342"/>
    </source>
</evidence>
<dbReference type="EMBL" id="MU151814">
    <property type="protein sequence ID" value="KAF9441701.1"/>
    <property type="molecule type" value="Genomic_DNA"/>
</dbReference>
<name>A0A9P5X1G0_9AGAR</name>
<evidence type="ECO:0000313" key="1">
    <source>
        <dbReference type="EMBL" id="KAF9441701.1"/>
    </source>
</evidence>
<keyword evidence="2" id="KW-1185">Reference proteome</keyword>
<comment type="caution">
    <text evidence="1">The sequence shown here is derived from an EMBL/GenBank/DDBJ whole genome shotgun (WGS) entry which is preliminary data.</text>
</comment>